<name>A0A6N8EY24_PAEMA</name>
<gene>
    <name evidence="1" type="ORF">GNQ08_21920</name>
</gene>
<dbReference type="Proteomes" id="UP000442469">
    <property type="component" value="Unassembled WGS sequence"/>
</dbReference>
<protein>
    <submittedName>
        <fullName evidence="1">Uncharacterized protein</fullName>
    </submittedName>
</protein>
<dbReference type="AlphaFoldDB" id="A0A6N8EY24"/>
<proteinExistence type="predicted"/>
<evidence type="ECO:0000313" key="1">
    <source>
        <dbReference type="EMBL" id="MUG25027.1"/>
    </source>
</evidence>
<dbReference type="EMBL" id="WNZZ01000020">
    <property type="protein sequence ID" value="MUG25027.1"/>
    <property type="molecule type" value="Genomic_DNA"/>
</dbReference>
<accession>A0A6N8EY24</accession>
<dbReference type="RefSeq" id="WP_155620827.1">
    <property type="nucleotide sequence ID" value="NZ_CP086393.1"/>
</dbReference>
<sequence>MAATISSALKPPHFMKKKFVSGGALKRPAPDANFLHMGGPGVPCTPDA</sequence>
<comment type="caution">
    <text evidence="1">The sequence shown here is derived from an EMBL/GenBank/DDBJ whole genome shotgun (WGS) entry which is preliminary data.</text>
</comment>
<evidence type="ECO:0000313" key="2">
    <source>
        <dbReference type="Proteomes" id="UP000442469"/>
    </source>
</evidence>
<organism evidence="1 2">
    <name type="scientific">Paenibacillus macerans</name>
    <name type="common">Bacillus macerans</name>
    <dbReference type="NCBI Taxonomy" id="44252"/>
    <lineage>
        <taxon>Bacteria</taxon>
        <taxon>Bacillati</taxon>
        <taxon>Bacillota</taxon>
        <taxon>Bacilli</taxon>
        <taxon>Bacillales</taxon>
        <taxon>Paenibacillaceae</taxon>
        <taxon>Paenibacillus</taxon>
    </lineage>
</organism>
<reference evidence="1 2" key="1">
    <citation type="submission" date="2019-11" db="EMBL/GenBank/DDBJ databases">
        <title>Draft genome sequences of five Paenibacillus species of dairy origin.</title>
        <authorList>
            <person name="Olajide A.M."/>
            <person name="Chen S."/>
            <person name="Lapointe G."/>
        </authorList>
    </citation>
    <scope>NUCLEOTIDE SEQUENCE [LARGE SCALE GENOMIC DNA]</scope>
    <source>
        <strain evidence="1 2">3CT49</strain>
    </source>
</reference>